<keyword evidence="3" id="KW-1185">Reference proteome</keyword>
<evidence type="ECO:0000313" key="2">
    <source>
        <dbReference type="EMBL" id="MEQ2227469.1"/>
    </source>
</evidence>
<comment type="caution">
    <text evidence="2">The sequence shown here is derived from an EMBL/GenBank/DDBJ whole genome shotgun (WGS) entry which is preliminary data.</text>
</comment>
<name>A0ABV0T3S3_9TELE</name>
<accession>A0ABV0T3S3</accession>
<evidence type="ECO:0000256" key="1">
    <source>
        <dbReference type="SAM" id="MobiDB-lite"/>
    </source>
</evidence>
<dbReference type="EMBL" id="JAHRIQ010020488">
    <property type="protein sequence ID" value="MEQ2227469.1"/>
    <property type="molecule type" value="Genomic_DNA"/>
</dbReference>
<sequence length="109" mass="12203">MPYKSRTTILSQQPTTLKFQKSQTDNHTRKLKHSSTNTSTGQTVSSKFGNPSPQPIHTDFSKMELHETCCDTKPGQATPPTASHCSDTNRVHLYNDPINAEPLSHWTHT</sequence>
<dbReference type="Proteomes" id="UP001482620">
    <property type="component" value="Unassembled WGS sequence"/>
</dbReference>
<organism evidence="2 3">
    <name type="scientific">Ilyodon furcidens</name>
    <name type="common">goldbreast splitfin</name>
    <dbReference type="NCBI Taxonomy" id="33524"/>
    <lineage>
        <taxon>Eukaryota</taxon>
        <taxon>Metazoa</taxon>
        <taxon>Chordata</taxon>
        <taxon>Craniata</taxon>
        <taxon>Vertebrata</taxon>
        <taxon>Euteleostomi</taxon>
        <taxon>Actinopterygii</taxon>
        <taxon>Neopterygii</taxon>
        <taxon>Teleostei</taxon>
        <taxon>Neoteleostei</taxon>
        <taxon>Acanthomorphata</taxon>
        <taxon>Ovalentaria</taxon>
        <taxon>Atherinomorphae</taxon>
        <taxon>Cyprinodontiformes</taxon>
        <taxon>Goodeidae</taxon>
        <taxon>Ilyodon</taxon>
    </lineage>
</organism>
<feature type="compositionally biased region" description="Polar residues" evidence="1">
    <location>
        <begin position="34"/>
        <end position="51"/>
    </location>
</feature>
<feature type="compositionally biased region" description="Polar residues" evidence="1">
    <location>
        <begin position="1"/>
        <end position="25"/>
    </location>
</feature>
<proteinExistence type="predicted"/>
<reference evidence="2 3" key="1">
    <citation type="submission" date="2021-06" db="EMBL/GenBank/DDBJ databases">
        <authorList>
            <person name="Palmer J.M."/>
        </authorList>
    </citation>
    <scope>NUCLEOTIDE SEQUENCE [LARGE SCALE GENOMIC DNA]</scope>
    <source>
        <strain evidence="3">if_2019</strain>
        <tissue evidence="2">Muscle</tissue>
    </source>
</reference>
<gene>
    <name evidence="2" type="ORF">ILYODFUR_037986</name>
</gene>
<feature type="region of interest" description="Disordered" evidence="1">
    <location>
        <begin position="1"/>
        <end position="58"/>
    </location>
</feature>
<evidence type="ECO:0000313" key="3">
    <source>
        <dbReference type="Proteomes" id="UP001482620"/>
    </source>
</evidence>
<protein>
    <submittedName>
        <fullName evidence="2">Uncharacterized protein</fullName>
    </submittedName>
</protein>